<evidence type="ECO:0000256" key="2">
    <source>
        <dbReference type="ARBA" id="ARBA00007651"/>
    </source>
</evidence>
<keyword evidence="6 8" id="KW-1133">Transmembrane helix</keyword>
<evidence type="ECO:0000256" key="1">
    <source>
        <dbReference type="ARBA" id="ARBA00004651"/>
    </source>
</evidence>
<dbReference type="NCBIfam" id="TIGR01569">
    <property type="entry name" value="A_tha_TIGR01569"/>
    <property type="match status" value="1"/>
</dbReference>
<accession>A0AAN9F3G6</accession>
<dbReference type="InterPro" id="IPR044173">
    <property type="entry name" value="CASPL"/>
</dbReference>
<protein>
    <recommendedName>
        <fullName evidence="8">CASP-like protein</fullName>
    </recommendedName>
</protein>
<keyword evidence="11" id="KW-1185">Reference proteome</keyword>
<evidence type="ECO:0000256" key="3">
    <source>
        <dbReference type="ARBA" id="ARBA00011489"/>
    </source>
</evidence>
<evidence type="ECO:0000256" key="5">
    <source>
        <dbReference type="ARBA" id="ARBA00022692"/>
    </source>
</evidence>
<feature type="transmembrane region" description="Helical" evidence="8">
    <location>
        <begin position="168"/>
        <end position="191"/>
    </location>
</feature>
<dbReference type="PANTHER" id="PTHR36488:SF8">
    <property type="entry name" value="CASP-LIKE PROTEIN 1U1"/>
    <property type="match status" value="1"/>
</dbReference>
<organism evidence="10 11">
    <name type="scientific">Clitoria ternatea</name>
    <name type="common">Butterfly pea</name>
    <dbReference type="NCBI Taxonomy" id="43366"/>
    <lineage>
        <taxon>Eukaryota</taxon>
        <taxon>Viridiplantae</taxon>
        <taxon>Streptophyta</taxon>
        <taxon>Embryophyta</taxon>
        <taxon>Tracheophyta</taxon>
        <taxon>Spermatophyta</taxon>
        <taxon>Magnoliopsida</taxon>
        <taxon>eudicotyledons</taxon>
        <taxon>Gunneridae</taxon>
        <taxon>Pentapetalae</taxon>
        <taxon>rosids</taxon>
        <taxon>fabids</taxon>
        <taxon>Fabales</taxon>
        <taxon>Fabaceae</taxon>
        <taxon>Papilionoideae</taxon>
        <taxon>50 kb inversion clade</taxon>
        <taxon>NPAAA clade</taxon>
        <taxon>indigoferoid/millettioid clade</taxon>
        <taxon>Phaseoleae</taxon>
        <taxon>Clitoria</taxon>
    </lineage>
</organism>
<feature type="domain" description="Casparian strip membrane protein" evidence="9">
    <location>
        <begin position="29"/>
        <end position="180"/>
    </location>
</feature>
<evidence type="ECO:0000256" key="6">
    <source>
        <dbReference type="ARBA" id="ARBA00022989"/>
    </source>
</evidence>
<proteinExistence type="inferred from homology"/>
<comment type="similarity">
    <text evidence="2 8">Belongs to the Casparian strip membrane proteins (CASP) family.</text>
</comment>
<keyword evidence="5 8" id="KW-0812">Transmembrane</keyword>
<name>A0AAN9F3G6_CLITE</name>
<dbReference type="AlphaFoldDB" id="A0AAN9F3G6"/>
<dbReference type="Proteomes" id="UP001359559">
    <property type="component" value="Unassembled WGS sequence"/>
</dbReference>
<comment type="subunit">
    <text evidence="3 8">Homodimer and heterodimers.</text>
</comment>
<evidence type="ECO:0000313" key="11">
    <source>
        <dbReference type="Proteomes" id="UP001359559"/>
    </source>
</evidence>
<keyword evidence="7 8" id="KW-0472">Membrane</keyword>
<dbReference type="InterPro" id="IPR006702">
    <property type="entry name" value="CASP_dom"/>
</dbReference>
<reference evidence="10 11" key="1">
    <citation type="submission" date="2024-01" db="EMBL/GenBank/DDBJ databases">
        <title>The genomes of 5 underutilized Papilionoideae crops provide insights into root nodulation and disease resistance.</title>
        <authorList>
            <person name="Yuan L."/>
        </authorList>
    </citation>
    <scope>NUCLEOTIDE SEQUENCE [LARGE SCALE GENOMIC DNA]</scope>
    <source>
        <strain evidence="10">LY-2023</strain>
        <tissue evidence="10">Leaf</tissue>
    </source>
</reference>
<dbReference type="Pfam" id="PF04535">
    <property type="entry name" value="CASP_dom"/>
    <property type="match status" value="1"/>
</dbReference>
<dbReference type="EMBL" id="JAYKXN010000008">
    <property type="protein sequence ID" value="KAK7264588.1"/>
    <property type="molecule type" value="Genomic_DNA"/>
</dbReference>
<dbReference type="GO" id="GO:0005886">
    <property type="term" value="C:plasma membrane"/>
    <property type="evidence" value="ECO:0007669"/>
    <property type="project" value="UniProtKB-SubCell"/>
</dbReference>
<sequence>MKGEYKGTDGIDGIESKGRELVEAKSASLGVGGFIFRLLGFTFSLVACIVIGLDKQTKTVPIKLIDSLPPLNVPVTAKWNYMSAVLYFLVTNAVACTYAALSLLLALVNRGKCKRLGTLINVLDAFMVALLFSGNGAAAAVGVIGYQGNSHVKWKKVCNVFEKFCDQMAASIVVSLVASLAFLILVLVHAIGIHRRT</sequence>
<feature type="transmembrane region" description="Helical" evidence="8">
    <location>
        <begin position="34"/>
        <end position="53"/>
    </location>
</feature>
<evidence type="ECO:0000256" key="8">
    <source>
        <dbReference type="RuleBase" id="RU361233"/>
    </source>
</evidence>
<comment type="subcellular location">
    <subcellularLocation>
        <location evidence="1 8">Cell membrane</location>
        <topology evidence="1 8">Multi-pass membrane protein</topology>
    </subcellularLocation>
</comment>
<dbReference type="PANTHER" id="PTHR36488">
    <property type="entry name" value="CASP-LIKE PROTEIN 1U1"/>
    <property type="match status" value="1"/>
</dbReference>
<feature type="transmembrane region" description="Helical" evidence="8">
    <location>
        <begin position="84"/>
        <end position="108"/>
    </location>
</feature>
<keyword evidence="4 8" id="KW-1003">Cell membrane</keyword>
<evidence type="ECO:0000256" key="7">
    <source>
        <dbReference type="ARBA" id="ARBA00023136"/>
    </source>
</evidence>
<feature type="transmembrane region" description="Helical" evidence="8">
    <location>
        <begin position="120"/>
        <end position="148"/>
    </location>
</feature>
<comment type="caution">
    <text evidence="10">The sequence shown here is derived from an EMBL/GenBank/DDBJ whole genome shotgun (WGS) entry which is preliminary data.</text>
</comment>
<evidence type="ECO:0000259" key="9">
    <source>
        <dbReference type="Pfam" id="PF04535"/>
    </source>
</evidence>
<gene>
    <name evidence="10" type="ORF">RJT34_32197</name>
</gene>
<evidence type="ECO:0000313" key="10">
    <source>
        <dbReference type="EMBL" id="KAK7264588.1"/>
    </source>
</evidence>
<evidence type="ECO:0000256" key="4">
    <source>
        <dbReference type="ARBA" id="ARBA00022475"/>
    </source>
</evidence>
<dbReference type="InterPro" id="IPR006459">
    <property type="entry name" value="CASP/CASPL"/>
</dbReference>